<protein>
    <recommendedName>
        <fullName evidence="4">Tail protein</fullName>
    </recommendedName>
</protein>
<dbReference type="STRING" id="505345.QV06_11340"/>
<feature type="transmembrane region" description="Helical" evidence="1">
    <location>
        <begin position="122"/>
        <end position="142"/>
    </location>
</feature>
<dbReference type="Proteomes" id="UP000092626">
    <property type="component" value="Unassembled WGS sequence"/>
</dbReference>
<keyword evidence="1" id="KW-0812">Transmembrane</keyword>
<dbReference type="EMBL" id="JTJR01000055">
    <property type="protein sequence ID" value="OBX01814.1"/>
    <property type="molecule type" value="Genomic_DNA"/>
</dbReference>
<proteinExistence type="predicted"/>
<keyword evidence="1" id="KW-1133">Transmembrane helix</keyword>
<dbReference type="AlphaFoldDB" id="A0A1A7PI48"/>
<comment type="caution">
    <text evidence="2">The sequence shown here is derived from an EMBL/GenBank/DDBJ whole genome shotgun (WGS) entry which is preliminary data.</text>
</comment>
<evidence type="ECO:0000256" key="1">
    <source>
        <dbReference type="SAM" id="Phobius"/>
    </source>
</evidence>
<feature type="transmembrane region" description="Helical" evidence="1">
    <location>
        <begin position="93"/>
        <end position="110"/>
    </location>
</feature>
<keyword evidence="1" id="KW-0472">Membrane</keyword>
<organism evidence="2 3">
    <name type="scientific">Gallibacterium genomosp. 3</name>
    <dbReference type="NCBI Taxonomy" id="505345"/>
    <lineage>
        <taxon>Bacteria</taxon>
        <taxon>Pseudomonadati</taxon>
        <taxon>Pseudomonadota</taxon>
        <taxon>Gammaproteobacteria</taxon>
        <taxon>Pasteurellales</taxon>
        <taxon>Pasteurellaceae</taxon>
        <taxon>Gallibacterium</taxon>
    </lineage>
</organism>
<name>A0A1A7PI48_9PAST</name>
<evidence type="ECO:0008006" key="4">
    <source>
        <dbReference type="Google" id="ProtNLM"/>
    </source>
</evidence>
<dbReference type="PATRIC" id="fig|505345.6.peg.2304"/>
<gene>
    <name evidence="2" type="ORF">QV06_11340</name>
</gene>
<accession>A0A1A7PI48</accession>
<reference evidence="2 3" key="1">
    <citation type="submission" date="2014-11" db="EMBL/GenBank/DDBJ databases">
        <title>Pan-genome of Gallibacterium spp.</title>
        <authorList>
            <person name="Kudirkiene E."/>
            <person name="Bojesen A.M."/>
        </authorList>
    </citation>
    <scope>NUCLEOTIDE SEQUENCE [LARGE SCALE GENOMIC DNA]</scope>
    <source>
        <strain evidence="2 3">59/S3/89</strain>
    </source>
</reference>
<evidence type="ECO:0000313" key="3">
    <source>
        <dbReference type="Proteomes" id="UP000092626"/>
    </source>
</evidence>
<sequence length="223" mass="24250">MRKVKLRGELGKRFGKVHKLAVDTPAEAIRALCVLRKGFREFLEKSEKYGIRYRFLVKQHALSSDDADSFNMQYGRQTDFILVPVLQGRKSGGLFNIILGAALIGFSFWNPFGWSAIATSGFFGSVAQMPFLMGTALVLGGVSQMLAPTPKMDGPQESPENKPSYLFNGAVNTTQQGQPIPLLYGRLAVGSAVISASLTDKDIPIETDIKSTNNSTLNGVSSK</sequence>
<evidence type="ECO:0000313" key="2">
    <source>
        <dbReference type="EMBL" id="OBX01814.1"/>
    </source>
</evidence>